<feature type="non-terminal residue" evidence="2">
    <location>
        <position position="164"/>
    </location>
</feature>
<proteinExistence type="predicted"/>
<dbReference type="AlphaFoldDB" id="A0A0B7BB75"/>
<feature type="non-terminal residue" evidence="2">
    <location>
        <position position="1"/>
    </location>
</feature>
<gene>
    <name evidence="2" type="primary">ORF177625</name>
</gene>
<accession>A0A0B7BB75</accession>
<organism evidence="2">
    <name type="scientific">Arion vulgaris</name>
    <dbReference type="NCBI Taxonomy" id="1028688"/>
    <lineage>
        <taxon>Eukaryota</taxon>
        <taxon>Metazoa</taxon>
        <taxon>Spiralia</taxon>
        <taxon>Lophotrochozoa</taxon>
        <taxon>Mollusca</taxon>
        <taxon>Gastropoda</taxon>
        <taxon>Heterobranchia</taxon>
        <taxon>Euthyneura</taxon>
        <taxon>Panpulmonata</taxon>
        <taxon>Eupulmonata</taxon>
        <taxon>Stylommatophora</taxon>
        <taxon>Helicina</taxon>
        <taxon>Arionoidea</taxon>
        <taxon>Arionidae</taxon>
        <taxon>Arion</taxon>
    </lineage>
</organism>
<feature type="compositionally biased region" description="Low complexity" evidence="1">
    <location>
        <begin position="132"/>
        <end position="149"/>
    </location>
</feature>
<evidence type="ECO:0000256" key="1">
    <source>
        <dbReference type="SAM" id="MobiDB-lite"/>
    </source>
</evidence>
<reference evidence="2" key="1">
    <citation type="submission" date="2014-12" db="EMBL/GenBank/DDBJ databases">
        <title>Insight into the proteome of Arion vulgaris.</title>
        <authorList>
            <person name="Aradska J."/>
            <person name="Bulat T."/>
            <person name="Smidak R."/>
            <person name="Sarate P."/>
            <person name="Gangsoo J."/>
            <person name="Sialana F."/>
            <person name="Bilban M."/>
            <person name="Lubec G."/>
        </authorList>
    </citation>
    <scope>NUCLEOTIDE SEQUENCE</scope>
    <source>
        <tissue evidence="2">Skin</tissue>
    </source>
</reference>
<sequence>IQAPIQQINGGGIVTIGTGLTNSQTLQTYMTPHAQIQGSQTTGIQVDESQNSAHTIKLECKVSAGQLNNSNMAQSPKVAGLNLAGNSNGVPTVNIVNNPPVQQVIFSQPNHQNQMSQSFPTLTVPAYPQPITANASSSPSSTSSTNSQNAAALQNVLAQQQYMQ</sequence>
<evidence type="ECO:0000313" key="2">
    <source>
        <dbReference type="EMBL" id="CEK90594.1"/>
    </source>
</evidence>
<protein>
    <submittedName>
        <fullName evidence="2">Uncharacterized protein</fullName>
    </submittedName>
</protein>
<name>A0A0B7BB75_9EUPU</name>
<feature type="region of interest" description="Disordered" evidence="1">
    <location>
        <begin position="126"/>
        <end position="149"/>
    </location>
</feature>
<dbReference type="EMBL" id="HACG01043729">
    <property type="protein sequence ID" value="CEK90594.1"/>
    <property type="molecule type" value="Transcribed_RNA"/>
</dbReference>